<dbReference type="Proteomes" id="UP001611162">
    <property type="component" value="Unassembled WGS sequence"/>
</dbReference>
<evidence type="ECO:0000313" key="1">
    <source>
        <dbReference type="EMBL" id="MFI0910511.1"/>
    </source>
</evidence>
<dbReference type="RefSeq" id="WP_397612507.1">
    <property type="nucleotide sequence ID" value="NZ_JBIRRB010000002.1"/>
</dbReference>
<keyword evidence="2" id="KW-1185">Reference proteome</keyword>
<gene>
    <name evidence="1" type="ORF">ACH4TF_08640</name>
</gene>
<accession>A0ABW7T1F7</accession>
<name>A0ABW7T1F7_9ACTN</name>
<reference evidence="1 2" key="1">
    <citation type="submission" date="2024-10" db="EMBL/GenBank/DDBJ databases">
        <title>The Natural Products Discovery Center: Release of the First 8490 Sequenced Strains for Exploring Actinobacteria Biosynthetic Diversity.</title>
        <authorList>
            <person name="Kalkreuter E."/>
            <person name="Kautsar S.A."/>
            <person name="Yang D."/>
            <person name="Bader C.D."/>
            <person name="Teijaro C.N."/>
            <person name="Fluegel L."/>
            <person name="Davis C.M."/>
            <person name="Simpson J.R."/>
            <person name="Lauterbach L."/>
            <person name="Steele A.D."/>
            <person name="Gui C."/>
            <person name="Meng S."/>
            <person name="Li G."/>
            <person name="Viehrig K."/>
            <person name="Ye F."/>
            <person name="Su P."/>
            <person name="Kiefer A.F."/>
            <person name="Nichols A."/>
            <person name="Cepeda A.J."/>
            <person name="Yan W."/>
            <person name="Fan B."/>
            <person name="Jiang Y."/>
            <person name="Adhikari A."/>
            <person name="Zheng C.-J."/>
            <person name="Schuster L."/>
            <person name="Cowan T.M."/>
            <person name="Smanski M.J."/>
            <person name="Chevrette M.G."/>
            <person name="De Carvalho L.P.S."/>
            <person name="Shen B."/>
        </authorList>
    </citation>
    <scope>NUCLEOTIDE SEQUENCE [LARGE SCALE GENOMIC DNA]</scope>
    <source>
        <strain evidence="1 2">NPDC020979</strain>
    </source>
</reference>
<evidence type="ECO:0000313" key="2">
    <source>
        <dbReference type="Proteomes" id="UP001611162"/>
    </source>
</evidence>
<proteinExistence type="predicted"/>
<dbReference type="EMBL" id="JBIRRB010000002">
    <property type="protein sequence ID" value="MFI0910511.1"/>
    <property type="molecule type" value="Genomic_DNA"/>
</dbReference>
<protein>
    <submittedName>
        <fullName evidence="1">Uncharacterized protein</fullName>
    </submittedName>
</protein>
<comment type="caution">
    <text evidence="1">The sequence shown here is derived from an EMBL/GenBank/DDBJ whole genome shotgun (WGS) entry which is preliminary data.</text>
</comment>
<sequence>MLKEKLDELAQMMADHMARPFLPGFRGLDVEGQGMVLLDADAYGYAAGIREGWLSEQHRAGLTRLTSAFAKVLPAIDNEYAAEYYTHVRDMVLLAAEIESLHER</sequence>
<organism evidence="1 2">
    <name type="scientific">Streptomyces abikoensis</name>
    <dbReference type="NCBI Taxonomy" id="97398"/>
    <lineage>
        <taxon>Bacteria</taxon>
        <taxon>Bacillati</taxon>
        <taxon>Actinomycetota</taxon>
        <taxon>Actinomycetes</taxon>
        <taxon>Kitasatosporales</taxon>
        <taxon>Streptomycetaceae</taxon>
        <taxon>Streptomyces</taxon>
    </lineage>
</organism>